<reference evidence="2" key="1">
    <citation type="submission" date="2022-09" db="EMBL/GenBank/DDBJ databases">
        <title>Chromosome-level assembly of Trichoderma breve T069, a fungus used in development of biopesticide product.</title>
        <authorList>
            <person name="Lin R."/>
            <person name="Liu T."/>
        </authorList>
    </citation>
    <scope>NUCLEOTIDE SEQUENCE</scope>
    <source>
        <strain evidence="2">T069</strain>
    </source>
</reference>
<evidence type="ECO:0000313" key="3">
    <source>
        <dbReference type="Proteomes" id="UP001140511"/>
    </source>
</evidence>
<dbReference type="RefSeq" id="XP_056023311.1">
    <property type="nucleotide sequence ID" value="XM_056178437.1"/>
</dbReference>
<dbReference type="InterPro" id="IPR010730">
    <property type="entry name" value="HET"/>
</dbReference>
<accession>A0A9W9E1E9</accession>
<comment type="caution">
    <text evidence="2">The sequence shown here is derived from an EMBL/GenBank/DDBJ whole genome shotgun (WGS) entry which is preliminary data.</text>
</comment>
<proteinExistence type="predicted"/>
<dbReference type="PANTHER" id="PTHR24148">
    <property type="entry name" value="ANKYRIN REPEAT DOMAIN-CONTAINING PROTEIN 39 HOMOLOG-RELATED"/>
    <property type="match status" value="1"/>
</dbReference>
<gene>
    <name evidence="2" type="ORF">T069G_11232</name>
</gene>
<keyword evidence="3" id="KW-1185">Reference proteome</keyword>
<dbReference type="PANTHER" id="PTHR24148:SF82">
    <property type="entry name" value="HETEROKARYON INCOMPATIBILITY DOMAIN-CONTAINING PROTEIN"/>
    <property type="match status" value="1"/>
</dbReference>
<dbReference type="Proteomes" id="UP001140511">
    <property type="component" value="Unassembled WGS sequence"/>
</dbReference>
<dbReference type="Pfam" id="PF06985">
    <property type="entry name" value="HET"/>
    <property type="match status" value="1"/>
</dbReference>
<sequence length="655" mass="75079">MDTSRHRMPNNLYSLPAASSAAISSKEPGFFRLIDLCPGQWDDEIHCALKYYNRLHDRYPPYKALSYVTANLETALKHLREQENRVTLWIDALCIDQSNTEERSSQVAQMREIYSNASEVIIFLVGTLDASAAIDAWKASPLKTPCLSCSDLFEFLADFPQDHLTQLSEALRRTLLVSWWDRIWVVQEAVVAKQLTVRYGYSSYIPTSDLKVFNLFSRVSNLDHFRENWRRSQETDLLSLMRYFGHRKASDDRDRVYALLGLCNQTTAIRPNYRLDVKEVFMAPIIETIRNTKSLSVLYGDHSRKTRRDIPSWVPDWSTELDENQRQRATLSSLFNANGQRNLPKYGLIHHSGHSLAVHGIKIAKVTKIAEPLYASSDRNSTVEVLKRWREMAMTTPGAYFRKNSAKENFLKTILSDAAYFKFASLKRLDTKNTKALLWWLDRTISPNSREQDEDRYRSHINTRFGHFGHFTDIMRLSATNRTLFSNKPDHTNWNLAKFESVGLGPMLIKEGDEIHILPGSNLPLVLRPVDFCDSHGHSRLVRKYQLVGDCFLQGVMDGELGSPGGTILDYLDYLTKLSYGYWKGFGHTRSILDRQFSKFMSSSGSDIPSTEWRFSEKGMSFEAGRYFASPGDYHSALFGYVETQPGDLVALEIV</sequence>
<evidence type="ECO:0000259" key="1">
    <source>
        <dbReference type="Pfam" id="PF06985"/>
    </source>
</evidence>
<dbReference type="InterPro" id="IPR052895">
    <property type="entry name" value="HetReg/Transcr_Mod"/>
</dbReference>
<dbReference type="AlphaFoldDB" id="A0A9W9E1E9"/>
<protein>
    <submittedName>
        <fullName evidence="2">Heterokaryon incompatibility protein (HET) domain-containing protein</fullName>
    </submittedName>
</protein>
<evidence type="ECO:0000313" key="2">
    <source>
        <dbReference type="EMBL" id="KAJ4854253.1"/>
    </source>
</evidence>
<dbReference type="GeneID" id="80873125"/>
<organism evidence="2 3">
    <name type="scientific">Trichoderma breve</name>
    <dbReference type="NCBI Taxonomy" id="2034170"/>
    <lineage>
        <taxon>Eukaryota</taxon>
        <taxon>Fungi</taxon>
        <taxon>Dikarya</taxon>
        <taxon>Ascomycota</taxon>
        <taxon>Pezizomycotina</taxon>
        <taxon>Sordariomycetes</taxon>
        <taxon>Hypocreomycetidae</taxon>
        <taxon>Hypocreales</taxon>
        <taxon>Hypocreaceae</taxon>
        <taxon>Trichoderma</taxon>
    </lineage>
</organism>
<name>A0A9W9E1E9_9HYPO</name>
<dbReference type="Pfam" id="PF26639">
    <property type="entry name" value="Het-6_barrel"/>
    <property type="match status" value="1"/>
</dbReference>
<feature type="domain" description="Heterokaryon incompatibility" evidence="1">
    <location>
        <begin position="64"/>
        <end position="188"/>
    </location>
</feature>
<dbReference type="EMBL" id="JAOPEN010000008">
    <property type="protein sequence ID" value="KAJ4854253.1"/>
    <property type="molecule type" value="Genomic_DNA"/>
</dbReference>